<dbReference type="AlphaFoldDB" id="A0A2A9FHL6"/>
<evidence type="ECO:0000313" key="2">
    <source>
        <dbReference type="Proteomes" id="UP000243542"/>
    </source>
</evidence>
<protein>
    <recommendedName>
        <fullName evidence="3">MFS transporter</fullName>
    </recommendedName>
</protein>
<gene>
    <name evidence="1" type="ORF">ATK36_5129</name>
</gene>
<keyword evidence="2" id="KW-1185">Reference proteome</keyword>
<organism evidence="1 2">
    <name type="scientific">Amycolatopsis sulphurea</name>
    <dbReference type="NCBI Taxonomy" id="76022"/>
    <lineage>
        <taxon>Bacteria</taxon>
        <taxon>Bacillati</taxon>
        <taxon>Actinomycetota</taxon>
        <taxon>Actinomycetes</taxon>
        <taxon>Pseudonocardiales</taxon>
        <taxon>Pseudonocardiaceae</taxon>
        <taxon>Amycolatopsis</taxon>
    </lineage>
</organism>
<evidence type="ECO:0008006" key="3">
    <source>
        <dbReference type="Google" id="ProtNLM"/>
    </source>
</evidence>
<name>A0A2A9FHL6_9PSEU</name>
<dbReference type="Proteomes" id="UP000243542">
    <property type="component" value="Unassembled WGS sequence"/>
</dbReference>
<dbReference type="RefSeq" id="WP_098513764.1">
    <property type="nucleotide sequence ID" value="NZ_JBIAKZ010000028.1"/>
</dbReference>
<accession>A0A2A9FHL6</accession>
<reference evidence="1 2" key="1">
    <citation type="submission" date="2017-10" db="EMBL/GenBank/DDBJ databases">
        <title>Sequencing the genomes of 1000 actinobacteria strains.</title>
        <authorList>
            <person name="Klenk H.-P."/>
        </authorList>
    </citation>
    <scope>NUCLEOTIDE SEQUENCE [LARGE SCALE GENOMIC DNA]</scope>
    <source>
        <strain evidence="1 2">DSM 46092</strain>
    </source>
</reference>
<evidence type="ECO:0000313" key="1">
    <source>
        <dbReference type="EMBL" id="PFG49935.1"/>
    </source>
</evidence>
<dbReference type="EMBL" id="PDJK01000002">
    <property type="protein sequence ID" value="PFG49935.1"/>
    <property type="molecule type" value="Genomic_DNA"/>
</dbReference>
<proteinExistence type="predicted"/>
<sequence length="91" mass="9218">MTGAKASGAQSRTGPLPAAFHRLLAAAAISGTGDGLRYAALPLLAASLTDRPSLVALVTVAGRAPWLLLGAVTLGFHRSLRGSRGIRAESL</sequence>
<comment type="caution">
    <text evidence="1">The sequence shown here is derived from an EMBL/GenBank/DDBJ whole genome shotgun (WGS) entry which is preliminary data.</text>
</comment>